<evidence type="ECO:0000313" key="2">
    <source>
        <dbReference type="EMBL" id="WMC91039.1"/>
    </source>
</evidence>
<dbReference type="GeneID" id="90947554"/>
<feature type="compositionally biased region" description="Basic residues" evidence="1">
    <location>
        <begin position="35"/>
        <end position="45"/>
    </location>
</feature>
<geneLocation type="plasmid" evidence="2 3">
    <name>unnamed</name>
</geneLocation>
<name>A0AAX3ZVD9_STRRO</name>
<sequence>MPLAAEVHCRSIGERVGTKLRWNPTANETEDANCGKRRTAARTSK</sequence>
<proteinExistence type="predicted"/>
<dbReference type="AlphaFoldDB" id="A0AAX3ZVD9"/>
<gene>
    <name evidence="2" type="ORF">P7W03_35985</name>
</gene>
<dbReference type="Proteomes" id="UP001231701">
    <property type="component" value="Plasmid unnamed"/>
</dbReference>
<keyword evidence="2" id="KW-0614">Plasmid</keyword>
<accession>A0AAX3ZVD9</accession>
<evidence type="ECO:0000256" key="1">
    <source>
        <dbReference type="SAM" id="MobiDB-lite"/>
    </source>
</evidence>
<evidence type="ECO:0000313" key="3">
    <source>
        <dbReference type="Proteomes" id="UP001231701"/>
    </source>
</evidence>
<protein>
    <submittedName>
        <fullName evidence="2">Uncharacterized protein</fullName>
    </submittedName>
</protein>
<feature type="region of interest" description="Disordered" evidence="1">
    <location>
        <begin position="24"/>
        <end position="45"/>
    </location>
</feature>
<dbReference type="EMBL" id="CP121272">
    <property type="protein sequence ID" value="WMC91039.1"/>
    <property type="molecule type" value="Genomic_DNA"/>
</dbReference>
<dbReference type="RefSeq" id="WP_185930642.1">
    <property type="nucleotide sequence ID" value="NZ_CP121272.1"/>
</dbReference>
<organism evidence="2 3">
    <name type="scientific">Streptomyces rochei</name>
    <name type="common">Streptomyces parvullus</name>
    <dbReference type="NCBI Taxonomy" id="1928"/>
    <lineage>
        <taxon>Bacteria</taxon>
        <taxon>Bacillati</taxon>
        <taxon>Actinomycetota</taxon>
        <taxon>Actinomycetes</taxon>
        <taxon>Kitasatosporales</taxon>
        <taxon>Streptomycetaceae</taxon>
        <taxon>Streptomyces</taxon>
        <taxon>Streptomyces rochei group</taxon>
    </lineage>
</organism>
<reference evidence="2" key="1">
    <citation type="submission" date="2023-03" db="EMBL/GenBank/DDBJ databases">
        <title>Borrelidin-producing and root-colonizing Streptomyces rochei is a potent biopesticide for soil-borne oomycete-caused plant diseases.</title>
        <authorList>
            <person name="Zhou D."/>
            <person name="Wang X."/>
            <person name="Navarro-Munoz J.C."/>
            <person name="Li W."/>
            <person name="Li J."/>
            <person name="Jiu M."/>
            <person name="Deng S."/>
            <person name="Ye Y."/>
            <person name="Daly P."/>
            <person name="Wei L."/>
        </authorList>
    </citation>
    <scope>NUCLEOTIDE SEQUENCE</scope>
    <source>
        <strain evidence="2">JK1</strain>
        <plasmid evidence="2">unnamed</plasmid>
    </source>
</reference>